<proteinExistence type="predicted"/>
<accession>L1KSA5</accession>
<feature type="transmembrane region" description="Helical" evidence="1">
    <location>
        <begin position="20"/>
        <end position="42"/>
    </location>
</feature>
<comment type="caution">
    <text evidence="2">The sequence shown here is derived from an EMBL/GenBank/DDBJ whole genome shotgun (WGS) entry which is preliminary data.</text>
</comment>
<dbReference type="Proteomes" id="UP000010411">
    <property type="component" value="Unassembled WGS sequence"/>
</dbReference>
<feature type="transmembrane region" description="Helical" evidence="1">
    <location>
        <begin position="200"/>
        <end position="221"/>
    </location>
</feature>
<keyword evidence="3" id="KW-1185">Reference proteome</keyword>
<keyword evidence="1" id="KW-0812">Transmembrane</keyword>
<evidence type="ECO:0000256" key="1">
    <source>
        <dbReference type="SAM" id="Phobius"/>
    </source>
</evidence>
<evidence type="ECO:0000313" key="2">
    <source>
        <dbReference type="EMBL" id="EKX63340.1"/>
    </source>
</evidence>
<feature type="transmembrane region" description="Helical" evidence="1">
    <location>
        <begin position="160"/>
        <end position="180"/>
    </location>
</feature>
<dbReference type="OrthoDB" id="4889053at2"/>
<name>L1KSA5_9ACTN</name>
<protein>
    <submittedName>
        <fullName evidence="2">Uncharacterized protein</fullName>
    </submittedName>
</protein>
<evidence type="ECO:0000313" key="3">
    <source>
        <dbReference type="Proteomes" id="UP000010411"/>
    </source>
</evidence>
<dbReference type="EMBL" id="AEJC01000438">
    <property type="protein sequence ID" value="EKX63340.1"/>
    <property type="molecule type" value="Genomic_DNA"/>
</dbReference>
<feature type="transmembrane region" description="Helical" evidence="1">
    <location>
        <begin position="77"/>
        <end position="98"/>
    </location>
</feature>
<keyword evidence="1" id="KW-0472">Membrane</keyword>
<sequence>MSAQRRHPVPPREVDHHGGVLTLCALAAALALLFGGVLFWLMELMVTQALMAALMGRSTPEIVSFVLGAVTHAAVRAPYLVCAATLAAVLSLLGQALVPNPGARRELRRTVGQGALWGLCLMAVLVHLGLAGVGALGLFVVTGAQIVLAILTGRRPRAEGLAFAHAVLATALAGTLAFTGSETILSLMDCWSGRCSAPDATYATVYLALPIFSALLIASCVPSARRGRRTPGRVPGP</sequence>
<reference evidence="2 3" key="1">
    <citation type="submission" date="2012-11" db="EMBL/GenBank/DDBJ databases">
        <authorList>
            <person name="Huguet-Tapia J.C."/>
            <person name="Durkin A.S."/>
            <person name="Pettis G.S."/>
            <person name="Badger J.H."/>
        </authorList>
    </citation>
    <scope>NUCLEOTIDE SEQUENCE [LARGE SCALE GENOMIC DNA]</scope>
    <source>
        <strain evidence="2 3">91-03</strain>
    </source>
</reference>
<feature type="transmembrane region" description="Helical" evidence="1">
    <location>
        <begin position="110"/>
        <end position="130"/>
    </location>
</feature>
<dbReference type="AlphaFoldDB" id="L1KSA5"/>
<dbReference type="PATRIC" id="fig|698759.3.peg.5981"/>
<dbReference type="RefSeq" id="WP_009326417.1">
    <property type="nucleotide sequence ID" value="NZ_AEJC01000438.1"/>
</dbReference>
<organism evidence="2 3">
    <name type="scientific">Streptomyces ipomoeae 91-03</name>
    <dbReference type="NCBI Taxonomy" id="698759"/>
    <lineage>
        <taxon>Bacteria</taxon>
        <taxon>Bacillati</taxon>
        <taxon>Actinomycetota</taxon>
        <taxon>Actinomycetes</taxon>
        <taxon>Kitasatosporales</taxon>
        <taxon>Streptomycetaceae</taxon>
        <taxon>Streptomyces</taxon>
    </lineage>
</organism>
<gene>
    <name evidence="2" type="ORF">STRIP9103_02752</name>
</gene>
<keyword evidence="1" id="KW-1133">Transmembrane helix</keyword>